<gene>
    <name evidence="7" type="ORF">RJ40_00095</name>
</gene>
<keyword evidence="3" id="KW-0560">Oxidoreductase</keyword>
<dbReference type="AlphaFoldDB" id="A0A8A3S1Q6"/>
<sequence length="206" mass="22559">MVPLIIDLAGRHVVIFGGGAVGLRKATYFCREAEVTVVSRSFLPEFSGLGARCLEADLSTMDDNALADLLDGAFLTIAATSDEEMNNRVGRAAREAGALFNNARGNGGDTLIPSVVRGEEYLLAISTGGASPAVPRFLREHLEETYPHLDSMIRTEARLRETLKQTVPDQADRATVLRAVLHDPEAWAWLAEGEDKAYERIKERYL</sequence>
<evidence type="ECO:0000256" key="4">
    <source>
        <dbReference type="ARBA" id="ARBA00023027"/>
    </source>
</evidence>
<evidence type="ECO:0000256" key="1">
    <source>
        <dbReference type="ARBA" id="ARBA00005010"/>
    </source>
</evidence>
<keyword evidence="4" id="KW-0520">NAD</keyword>
<dbReference type="Gene3D" id="3.30.160.110">
    <property type="entry name" value="Siroheme synthase, domain 2"/>
    <property type="match status" value="1"/>
</dbReference>
<reference evidence="7" key="1">
    <citation type="journal article" date="2001" name="Int. J. Syst. Evol. Microbiol.">
        <title>Methanofollis aquaemaris sp. nov., a methanogen isolated from an aquaculture fish pond.</title>
        <authorList>
            <person name="Lai M.C."/>
            <person name="Chen S.C."/>
        </authorList>
    </citation>
    <scope>NUCLEOTIDE SEQUENCE</scope>
    <source>
        <strain evidence="7">N2F9704</strain>
    </source>
</reference>
<dbReference type="InterPro" id="IPR028161">
    <property type="entry name" value="Met8-like"/>
</dbReference>
<keyword evidence="8" id="KW-1185">Reference proteome</keyword>
<dbReference type="InterPro" id="IPR036291">
    <property type="entry name" value="NAD(P)-bd_dom_sf"/>
</dbReference>
<evidence type="ECO:0000256" key="3">
    <source>
        <dbReference type="ARBA" id="ARBA00023002"/>
    </source>
</evidence>
<evidence type="ECO:0000256" key="2">
    <source>
        <dbReference type="ARBA" id="ARBA00012400"/>
    </source>
</evidence>
<evidence type="ECO:0000313" key="8">
    <source>
        <dbReference type="Proteomes" id="UP001042704"/>
    </source>
</evidence>
<accession>A0A8A3S1Q6</accession>
<dbReference type="PANTHER" id="PTHR35330">
    <property type="entry name" value="SIROHEME BIOSYNTHESIS PROTEIN MET8"/>
    <property type="match status" value="1"/>
</dbReference>
<dbReference type="GO" id="GO:0019354">
    <property type="term" value="P:siroheme biosynthetic process"/>
    <property type="evidence" value="ECO:0007669"/>
    <property type="project" value="UniProtKB-UniPathway"/>
</dbReference>
<dbReference type="KEGG" id="maqe:RJ40_00095"/>
<evidence type="ECO:0000256" key="6">
    <source>
        <dbReference type="ARBA" id="ARBA00047561"/>
    </source>
</evidence>
<evidence type="ECO:0000313" key="7">
    <source>
        <dbReference type="EMBL" id="QSZ66013.1"/>
    </source>
</evidence>
<reference evidence="7" key="2">
    <citation type="submission" date="2019-02" db="EMBL/GenBank/DDBJ databases">
        <authorList>
            <person name="Chen S.-C."/>
            <person name="Chien H.-H."/>
            <person name="Lai M.-C."/>
        </authorList>
    </citation>
    <scope>NUCLEOTIDE SEQUENCE</scope>
    <source>
        <strain evidence="7">N2F9704</strain>
    </source>
</reference>
<dbReference type="GO" id="GO:0004325">
    <property type="term" value="F:ferrochelatase activity"/>
    <property type="evidence" value="ECO:0007669"/>
    <property type="project" value="InterPro"/>
</dbReference>
<dbReference type="Gene3D" id="3.40.50.720">
    <property type="entry name" value="NAD(P)-binding Rossmann-like Domain"/>
    <property type="match status" value="1"/>
</dbReference>
<dbReference type="RefSeq" id="WP_265581304.1">
    <property type="nucleotide sequence ID" value="NZ_CP036172.1"/>
</dbReference>
<keyword evidence="5" id="KW-0627">Porphyrin biosynthesis</keyword>
<dbReference type="Proteomes" id="UP001042704">
    <property type="component" value="Chromosome"/>
</dbReference>
<organism evidence="7 8">
    <name type="scientific">Methanofollis aquaemaris</name>
    <dbReference type="NCBI Taxonomy" id="126734"/>
    <lineage>
        <taxon>Archaea</taxon>
        <taxon>Methanobacteriati</taxon>
        <taxon>Methanobacteriota</taxon>
        <taxon>Stenosarchaea group</taxon>
        <taxon>Methanomicrobia</taxon>
        <taxon>Methanomicrobiales</taxon>
        <taxon>Methanomicrobiaceae</taxon>
        <taxon>Methanofollis</taxon>
    </lineage>
</organism>
<evidence type="ECO:0000256" key="5">
    <source>
        <dbReference type="ARBA" id="ARBA00023244"/>
    </source>
</evidence>
<name>A0A8A3S1Q6_9EURY</name>
<dbReference type="EMBL" id="CP036172">
    <property type="protein sequence ID" value="QSZ66013.1"/>
    <property type="molecule type" value="Genomic_DNA"/>
</dbReference>
<proteinExistence type="predicted"/>
<dbReference type="NCBIfam" id="TIGR01470">
    <property type="entry name" value="cysG_Nterm"/>
    <property type="match status" value="1"/>
</dbReference>
<protein>
    <recommendedName>
        <fullName evidence="2">precorrin-2 dehydrogenase</fullName>
        <ecNumber evidence="2">1.3.1.76</ecNumber>
    </recommendedName>
</protein>
<dbReference type="SUPFAM" id="SSF51735">
    <property type="entry name" value="NAD(P)-binding Rossmann-fold domains"/>
    <property type="match status" value="1"/>
</dbReference>
<dbReference type="GO" id="GO:0043115">
    <property type="term" value="F:precorrin-2 dehydrogenase activity"/>
    <property type="evidence" value="ECO:0007669"/>
    <property type="project" value="UniProtKB-EC"/>
</dbReference>
<dbReference type="SUPFAM" id="SSF75615">
    <property type="entry name" value="Siroheme synthase middle domains-like"/>
    <property type="match status" value="1"/>
</dbReference>
<dbReference type="UniPathway" id="UPA00262">
    <property type="reaction ID" value="UER00222"/>
</dbReference>
<dbReference type="InterPro" id="IPR006367">
    <property type="entry name" value="Sirohaem_synthase_N"/>
</dbReference>
<dbReference type="EC" id="1.3.1.76" evidence="2"/>
<comment type="catalytic activity">
    <reaction evidence="6">
        <text>precorrin-2 + NAD(+) = sirohydrochlorin + NADH + 2 H(+)</text>
        <dbReference type="Rhea" id="RHEA:15613"/>
        <dbReference type="ChEBI" id="CHEBI:15378"/>
        <dbReference type="ChEBI" id="CHEBI:57540"/>
        <dbReference type="ChEBI" id="CHEBI:57945"/>
        <dbReference type="ChEBI" id="CHEBI:58351"/>
        <dbReference type="ChEBI" id="CHEBI:58827"/>
        <dbReference type="EC" id="1.3.1.76"/>
    </reaction>
</comment>
<dbReference type="Pfam" id="PF13241">
    <property type="entry name" value="NAD_binding_7"/>
    <property type="match status" value="1"/>
</dbReference>
<comment type="pathway">
    <text evidence="1">Porphyrin-containing compound metabolism; siroheme biosynthesis; sirohydrochlorin from precorrin-2: step 1/1.</text>
</comment>
<dbReference type="GeneID" id="76422705"/>
<dbReference type="PANTHER" id="PTHR35330:SF1">
    <property type="entry name" value="SIROHEME BIOSYNTHESIS PROTEIN MET8"/>
    <property type="match status" value="1"/>
</dbReference>